<evidence type="ECO:0000313" key="2">
    <source>
        <dbReference type="EMBL" id="GAA3530215.1"/>
    </source>
</evidence>
<protein>
    <submittedName>
        <fullName evidence="2">Uncharacterized protein</fullName>
    </submittedName>
</protein>
<dbReference type="RefSeq" id="WP_346180466.1">
    <property type="nucleotide sequence ID" value="NZ_BAABCE010000002.1"/>
</dbReference>
<sequence>MAFIKGGANTSHLGDPAYDTSDFGDTAPGNLRVDYVLPSKGLTPGANGVFWPTSDDPLYRLVGNGTAVPTSDHRMVWQDVRLG</sequence>
<name>A0ABP6V755_9ACTN</name>
<reference evidence="3" key="1">
    <citation type="journal article" date="2019" name="Int. J. Syst. Evol. Microbiol.">
        <title>The Global Catalogue of Microorganisms (GCM) 10K type strain sequencing project: providing services to taxonomists for standard genome sequencing and annotation.</title>
        <authorList>
            <consortium name="The Broad Institute Genomics Platform"/>
            <consortium name="The Broad Institute Genome Sequencing Center for Infectious Disease"/>
            <person name="Wu L."/>
            <person name="Ma J."/>
        </authorList>
    </citation>
    <scope>NUCLEOTIDE SEQUENCE [LARGE SCALE GENOMIC DNA]</scope>
    <source>
        <strain evidence="3">JCM 17656</strain>
    </source>
</reference>
<comment type="caution">
    <text evidence="2">The sequence shown here is derived from an EMBL/GenBank/DDBJ whole genome shotgun (WGS) entry which is preliminary data.</text>
</comment>
<keyword evidence="3" id="KW-1185">Reference proteome</keyword>
<feature type="region of interest" description="Disordered" evidence="1">
    <location>
        <begin position="1"/>
        <end position="23"/>
    </location>
</feature>
<organism evidence="2 3">
    <name type="scientific">Streptomyces osmaniensis</name>
    <dbReference type="NCBI Taxonomy" id="593134"/>
    <lineage>
        <taxon>Bacteria</taxon>
        <taxon>Bacillati</taxon>
        <taxon>Actinomycetota</taxon>
        <taxon>Actinomycetes</taxon>
        <taxon>Kitasatosporales</taxon>
        <taxon>Streptomycetaceae</taxon>
        <taxon>Streptomyces</taxon>
    </lineage>
</organism>
<accession>A0ABP6V755</accession>
<evidence type="ECO:0000256" key="1">
    <source>
        <dbReference type="SAM" id="MobiDB-lite"/>
    </source>
</evidence>
<dbReference type="EMBL" id="BAABCE010000002">
    <property type="protein sequence ID" value="GAA3530215.1"/>
    <property type="molecule type" value="Genomic_DNA"/>
</dbReference>
<proteinExistence type="predicted"/>
<dbReference type="Proteomes" id="UP001500707">
    <property type="component" value="Unassembled WGS sequence"/>
</dbReference>
<gene>
    <name evidence="2" type="ORF">GCM10022295_10160</name>
</gene>
<evidence type="ECO:0000313" key="3">
    <source>
        <dbReference type="Proteomes" id="UP001500707"/>
    </source>
</evidence>